<evidence type="ECO:0000313" key="5">
    <source>
        <dbReference type="EMBL" id="MFD0761026.1"/>
    </source>
</evidence>
<comment type="pathway">
    <text evidence="1">Metabolic intermediate biosynthesis; chorismate biosynthesis; chorismate from D-erythrose 4-phosphate and phosphoenolpyruvate: step 4/7.</text>
</comment>
<evidence type="ECO:0000259" key="4">
    <source>
        <dbReference type="Pfam" id="PF08501"/>
    </source>
</evidence>
<dbReference type="InterPro" id="IPR022893">
    <property type="entry name" value="Shikimate_DH_fam"/>
</dbReference>
<dbReference type="EMBL" id="JBHTIC010000005">
    <property type="protein sequence ID" value="MFD0761026.1"/>
    <property type="molecule type" value="Genomic_DNA"/>
</dbReference>
<name>A0ABW2Z2E1_9FLAO</name>
<evidence type="ECO:0000313" key="6">
    <source>
        <dbReference type="Proteomes" id="UP001597032"/>
    </source>
</evidence>
<dbReference type="InterPro" id="IPR046346">
    <property type="entry name" value="Aminoacid_DH-like_N_sf"/>
</dbReference>
<organism evidence="5 6">
    <name type="scientific">Lutibacter aestuarii</name>
    <dbReference type="NCBI Taxonomy" id="861111"/>
    <lineage>
        <taxon>Bacteria</taxon>
        <taxon>Pseudomonadati</taxon>
        <taxon>Bacteroidota</taxon>
        <taxon>Flavobacteriia</taxon>
        <taxon>Flavobacteriales</taxon>
        <taxon>Flavobacteriaceae</taxon>
        <taxon>Lutibacter</taxon>
    </lineage>
</organism>
<dbReference type="PANTHER" id="PTHR21089">
    <property type="entry name" value="SHIKIMATE DEHYDROGENASE"/>
    <property type="match status" value="1"/>
</dbReference>
<dbReference type="InterPro" id="IPR013708">
    <property type="entry name" value="Shikimate_DH-bd_N"/>
</dbReference>
<evidence type="ECO:0000256" key="2">
    <source>
        <dbReference type="ARBA" id="ARBA00023002"/>
    </source>
</evidence>
<dbReference type="CDD" id="cd01065">
    <property type="entry name" value="NAD_bind_Shikimate_DH"/>
    <property type="match status" value="1"/>
</dbReference>
<evidence type="ECO:0000256" key="3">
    <source>
        <dbReference type="ARBA" id="ARBA00023141"/>
    </source>
</evidence>
<reference evidence="6" key="1">
    <citation type="journal article" date="2019" name="Int. J. Syst. Evol. Microbiol.">
        <title>The Global Catalogue of Microorganisms (GCM) 10K type strain sequencing project: providing services to taxonomists for standard genome sequencing and annotation.</title>
        <authorList>
            <consortium name="The Broad Institute Genomics Platform"/>
            <consortium name="The Broad Institute Genome Sequencing Center for Infectious Disease"/>
            <person name="Wu L."/>
            <person name="Ma J."/>
        </authorList>
    </citation>
    <scope>NUCLEOTIDE SEQUENCE [LARGE SCALE GENOMIC DNA]</scope>
    <source>
        <strain evidence="6">CCUG 60022</strain>
    </source>
</reference>
<keyword evidence="2" id="KW-0560">Oxidoreductase</keyword>
<dbReference type="InterPro" id="IPR036291">
    <property type="entry name" value="NAD(P)-bd_dom_sf"/>
</dbReference>
<evidence type="ECO:0000256" key="1">
    <source>
        <dbReference type="ARBA" id="ARBA00004871"/>
    </source>
</evidence>
<dbReference type="Pfam" id="PF08501">
    <property type="entry name" value="Shikimate_dh_N"/>
    <property type="match status" value="1"/>
</dbReference>
<dbReference type="Gene3D" id="3.40.50.10860">
    <property type="entry name" value="Leucine Dehydrogenase, chain A, domain 1"/>
    <property type="match status" value="1"/>
</dbReference>
<keyword evidence="6" id="KW-1185">Reference proteome</keyword>
<accession>A0ABW2Z2E1</accession>
<keyword evidence="3" id="KW-0057">Aromatic amino acid biosynthesis</keyword>
<keyword evidence="3" id="KW-0028">Amino-acid biosynthesis</keyword>
<comment type="caution">
    <text evidence="5">The sequence shown here is derived from an EMBL/GenBank/DDBJ whole genome shotgun (WGS) entry which is preliminary data.</text>
</comment>
<feature type="domain" description="Shikimate dehydrogenase substrate binding N-terminal" evidence="4">
    <location>
        <begin position="9"/>
        <end position="92"/>
    </location>
</feature>
<protein>
    <submittedName>
        <fullName evidence="5">Shikimate dehydrogenase family protein</fullName>
    </submittedName>
</protein>
<proteinExistence type="predicted"/>
<dbReference type="RefSeq" id="WP_386781442.1">
    <property type="nucleotide sequence ID" value="NZ_JBHTIC010000005.1"/>
</dbReference>
<sequence length="248" mass="28914">MNKRIKFGLLGKNISYSFSRKYFTEKFQKLGLKPYKYYNFDIPEVEEFPFILYHKEHEFRGLNVTIPYKESVIKYLNKIESNAKEIGAVNTIKITDENKLIGYNTDFYGFQKSIEPLLKTHHKKALILGTGGASKAVAYALKMMKIQYKFVSRKLAENRFLYTQLNEDILKEYTIIINCTPIGTHPNIDDAPKIPYHYLSSNHLLYDLIYNPAKTKFLNEGEKKGAVIKNGLEMLELQAEKSWEIWNS</sequence>
<dbReference type="Gene3D" id="3.40.50.720">
    <property type="entry name" value="NAD(P)-binding Rossmann-like Domain"/>
    <property type="match status" value="1"/>
</dbReference>
<dbReference type="PANTHER" id="PTHR21089:SF1">
    <property type="entry name" value="BIFUNCTIONAL 3-DEHYDROQUINATE DEHYDRATASE_SHIKIMATE DEHYDROGENASE, CHLOROPLASTIC"/>
    <property type="match status" value="1"/>
</dbReference>
<dbReference type="SUPFAM" id="SSF53223">
    <property type="entry name" value="Aminoacid dehydrogenase-like, N-terminal domain"/>
    <property type="match status" value="1"/>
</dbReference>
<dbReference type="SUPFAM" id="SSF51735">
    <property type="entry name" value="NAD(P)-binding Rossmann-fold domains"/>
    <property type="match status" value="1"/>
</dbReference>
<dbReference type="Proteomes" id="UP001597032">
    <property type="component" value="Unassembled WGS sequence"/>
</dbReference>
<gene>
    <name evidence="5" type="ORF">ACFQZW_02940</name>
</gene>